<feature type="domain" description="Integrase zinc-binding" evidence="1">
    <location>
        <begin position="41"/>
        <end position="96"/>
    </location>
</feature>
<dbReference type="Gene3D" id="1.10.340.70">
    <property type="match status" value="1"/>
</dbReference>
<dbReference type="PANTHER" id="PTHR47266">
    <property type="entry name" value="ENDONUCLEASE-RELATED"/>
    <property type="match status" value="1"/>
</dbReference>
<name>A0AAV0XR51_9HEMI</name>
<reference evidence="2 3" key="1">
    <citation type="submission" date="2023-01" db="EMBL/GenBank/DDBJ databases">
        <authorList>
            <person name="Whitehead M."/>
        </authorList>
    </citation>
    <scope>NUCLEOTIDE SEQUENCE [LARGE SCALE GENOMIC DNA]</scope>
</reference>
<keyword evidence="3" id="KW-1185">Reference proteome</keyword>
<dbReference type="InterPro" id="IPR052160">
    <property type="entry name" value="Gypsy_RT_Integrase-like"/>
</dbReference>
<dbReference type="InterPro" id="IPR041588">
    <property type="entry name" value="Integrase_H2C2"/>
</dbReference>
<dbReference type="Proteomes" id="UP001160148">
    <property type="component" value="Unassembled WGS sequence"/>
</dbReference>
<comment type="caution">
    <text evidence="2">The sequence shown here is derived from an EMBL/GenBank/DDBJ whole genome shotgun (WGS) entry which is preliminary data.</text>
</comment>
<protein>
    <recommendedName>
        <fullName evidence="1">Integrase zinc-binding domain-containing protein</fullName>
    </recommendedName>
</protein>
<dbReference type="EMBL" id="CARXXK010000449">
    <property type="protein sequence ID" value="CAI6370618.1"/>
    <property type="molecule type" value="Genomic_DNA"/>
</dbReference>
<evidence type="ECO:0000313" key="2">
    <source>
        <dbReference type="EMBL" id="CAI6370618.1"/>
    </source>
</evidence>
<accession>A0AAV0XR51</accession>
<evidence type="ECO:0000313" key="3">
    <source>
        <dbReference type="Proteomes" id="UP001160148"/>
    </source>
</evidence>
<dbReference type="AlphaFoldDB" id="A0AAV0XR51"/>
<gene>
    <name evidence="2" type="ORF">MEUPH1_LOCUS24724</name>
</gene>
<proteinExistence type="predicted"/>
<evidence type="ECO:0000259" key="1">
    <source>
        <dbReference type="Pfam" id="PF17921"/>
    </source>
</evidence>
<dbReference type="FunFam" id="1.10.340.70:FF:000001">
    <property type="entry name" value="Retrovirus-related Pol polyprotein from transposon gypsy-like Protein"/>
    <property type="match status" value="1"/>
</dbReference>
<sequence length="121" mass="14566">MGKLGDHDDLEWEKIRSMLRYIFRETNIEIIICANVEYSEEEKAVILSQFHDSKLGGHLGVNKTTKRIRQQFMWRGMKEDVKKFIRICTSCQVNKVSNRHIKNQWLLYPLRLNHSKKYLWI</sequence>
<organism evidence="2 3">
    <name type="scientific">Macrosiphum euphorbiae</name>
    <name type="common">potato aphid</name>
    <dbReference type="NCBI Taxonomy" id="13131"/>
    <lineage>
        <taxon>Eukaryota</taxon>
        <taxon>Metazoa</taxon>
        <taxon>Ecdysozoa</taxon>
        <taxon>Arthropoda</taxon>
        <taxon>Hexapoda</taxon>
        <taxon>Insecta</taxon>
        <taxon>Pterygota</taxon>
        <taxon>Neoptera</taxon>
        <taxon>Paraneoptera</taxon>
        <taxon>Hemiptera</taxon>
        <taxon>Sternorrhyncha</taxon>
        <taxon>Aphidomorpha</taxon>
        <taxon>Aphidoidea</taxon>
        <taxon>Aphididae</taxon>
        <taxon>Macrosiphini</taxon>
        <taxon>Macrosiphum</taxon>
    </lineage>
</organism>
<dbReference type="Pfam" id="PF17921">
    <property type="entry name" value="Integrase_H2C2"/>
    <property type="match status" value="1"/>
</dbReference>